<dbReference type="RefSeq" id="WP_114442284.1">
    <property type="nucleotide sequence ID" value="NZ_QOZG01000010.1"/>
</dbReference>
<evidence type="ECO:0000313" key="3">
    <source>
        <dbReference type="EMBL" id="RCS22031.1"/>
    </source>
</evidence>
<protein>
    <submittedName>
        <fullName evidence="3">Autotransporter domain-containing protein</fullName>
    </submittedName>
</protein>
<keyword evidence="4" id="KW-1185">Reference proteome</keyword>
<name>A0A368JYJ2_9HYPH</name>
<evidence type="ECO:0000313" key="4">
    <source>
        <dbReference type="Proteomes" id="UP000253420"/>
    </source>
</evidence>
<dbReference type="SMART" id="SM00869">
    <property type="entry name" value="Autotransporter"/>
    <property type="match status" value="1"/>
</dbReference>
<dbReference type="Gene3D" id="2.40.128.130">
    <property type="entry name" value="Autotransporter beta-domain"/>
    <property type="match status" value="1"/>
</dbReference>
<reference evidence="3 4" key="1">
    <citation type="submission" date="2018-07" db="EMBL/GenBank/DDBJ databases">
        <title>The draft genome of Phyllobacterium salinisoli.</title>
        <authorList>
            <person name="Liu L."/>
            <person name="Li L."/>
            <person name="Zhang X."/>
            <person name="Liang L."/>
        </authorList>
    </citation>
    <scope>NUCLEOTIDE SEQUENCE [LARGE SCALE GENOMIC DNA]</scope>
    <source>
        <strain evidence="3 4">LLAN61</strain>
    </source>
</reference>
<dbReference type="Proteomes" id="UP000253420">
    <property type="component" value="Unassembled WGS sequence"/>
</dbReference>
<dbReference type="PROSITE" id="PS51208">
    <property type="entry name" value="AUTOTRANSPORTER"/>
    <property type="match status" value="1"/>
</dbReference>
<dbReference type="EMBL" id="QOZG01000010">
    <property type="protein sequence ID" value="RCS22031.1"/>
    <property type="molecule type" value="Genomic_DNA"/>
</dbReference>
<sequence>MKRILGLLFTFSAFPAYALDSQIVYNTYGIAGFEVRIFDKEDRLPDDPEGILNSTWNLDALQKREIHAAMGNWAEIIKAHPGYLPAIVNVTTFDAPDNAIGISEFAYSAAFSPTKLQAVLEGKNPGPLVLGAHAQFILGKFPYGTVPYVPSQLPRSGGIDLAAVAFHELAHGLGIQSAIGNRYGVATPYFFGRIGSWAEHLRDDNGNPGNPGQAVLCSKCSNPYDPNAFDVRNDRGYFTGNQVNEVLADEMPGIPVKTLYKDGRLDNNYMSHSELKNSLMSHQDYRNYTTFMEAELAAMQDMGYTIDRRNFYGYSIYGDGKTLVNDNGFFQRNAEGTTYIPGQYNIAMLGLGLHVYGSRNMVVQRADLLTRGGGGAGVRVDGEGNSFTVLPDTRIHADGLNGRGVMFTYGKDHDFIQRGNTQALGEGGIAASFDFGNNIVGNDVDYRGSYIHTLEGQPAEILDELNGALVDQVDISGRLAGSHAAIYISSNALVNRINILRGAQLEGEIISLYDEKDANGNKRLTKLSFGLLADENGVAIGGPDPRFNFVYNNDIQGITNLALVISGGWTTLNGSHQLYGANVEQAATLAGDSSYKLHEAGGGFANNGTVAPGNSTGSIGRIDIMGDYVQGSTGQLLIGVDSKGVSGILTVSGNAALDGRLGLTPVRGWYAHGWKTGNIRPLQAGSISGAFSTVAGELASPTLTVLATREGDDSYELTVARKADAYNQYGSDGNTRAVGWALDKIVAQARPDIQPLYSALDFSAADGGTVARALSPLSPAGYSAMIAGSLNREQQISEIVTTGIPTATDLQKGNDGWRAFAMPFGSGSNQKRENGISAYDGSSYGLVFGVERGRTGYPDLVVGLHAAFTNQSVNVKAPNAGDGEINAFGLGLHARYAEDPLAGVWLFGQARLGIEDASMTRRLHFNDYSGRGEANWTGWIATVAAGGGYRFALSDTASVGPVVSLNFMRLTRPDLTEQGNAGRLSLGSADFNALRSSLGITGTFTVPLPLGSAVKATAQLSWDHALLNGELLQDASFAGYPDAVFETRNRIGQRDAFKVQAGLNYDISTRTTLGASLGGTLSRSGHDFSGRISAILRF</sequence>
<dbReference type="SUPFAM" id="SSF103515">
    <property type="entry name" value="Autotransporter"/>
    <property type="match status" value="1"/>
</dbReference>
<dbReference type="InterPro" id="IPR036709">
    <property type="entry name" value="Autotransporte_beta_dom_sf"/>
</dbReference>
<gene>
    <name evidence="3" type="ORF">DUT91_20060</name>
</gene>
<feature type="signal peptide" evidence="1">
    <location>
        <begin position="1"/>
        <end position="18"/>
    </location>
</feature>
<dbReference type="Pfam" id="PF03797">
    <property type="entry name" value="Autotransporter"/>
    <property type="match status" value="1"/>
</dbReference>
<accession>A0A368JYJ2</accession>
<organism evidence="3 4">
    <name type="scientific">Phyllobacterium salinisoli</name>
    <dbReference type="NCBI Taxonomy" id="1899321"/>
    <lineage>
        <taxon>Bacteria</taxon>
        <taxon>Pseudomonadati</taxon>
        <taxon>Pseudomonadota</taxon>
        <taxon>Alphaproteobacteria</taxon>
        <taxon>Hyphomicrobiales</taxon>
        <taxon>Phyllobacteriaceae</taxon>
        <taxon>Phyllobacterium</taxon>
    </lineage>
</organism>
<evidence type="ECO:0000259" key="2">
    <source>
        <dbReference type="PROSITE" id="PS51208"/>
    </source>
</evidence>
<dbReference type="OrthoDB" id="9804931at2"/>
<feature type="chain" id="PRO_5016943458" evidence="1">
    <location>
        <begin position="19"/>
        <end position="1098"/>
    </location>
</feature>
<evidence type="ECO:0000256" key="1">
    <source>
        <dbReference type="SAM" id="SignalP"/>
    </source>
</evidence>
<dbReference type="AlphaFoldDB" id="A0A368JYJ2"/>
<dbReference type="InterPro" id="IPR005546">
    <property type="entry name" value="Autotransporte_beta"/>
</dbReference>
<proteinExistence type="predicted"/>
<comment type="caution">
    <text evidence="3">The sequence shown here is derived from an EMBL/GenBank/DDBJ whole genome shotgun (WGS) entry which is preliminary data.</text>
</comment>
<feature type="domain" description="Autotransporter" evidence="2">
    <location>
        <begin position="812"/>
        <end position="1098"/>
    </location>
</feature>
<keyword evidence="1" id="KW-0732">Signal</keyword>